<evidence type="ECO:0000313" key="5">
    <source>
        <dbReference type="Proteomes" id="UP000287447"/>
    </source>
</evidence>
<sequence length="656" mass="72284">MKLLPHHQRARFAFFHDLVMSGVSVPLALWLRTGQQFEFYASNFLLEATVIFVVVSAVVFRFSKMYQGVWAYASVHDMVAITRSVTIAILILLPILFLVARLEHFPRSVPIIQWFLLIAMLGGPRFVYRILKDRRLDRMALAASGNAIPVILIGAGDAAELFLRDMKRNRHAAYRVLAIFDQKGSRVGRAIHGIIVQGNVDVLRKMLADRAFNPKPQRLVITTDKIAGPAVRELQDLASAYGMTVARLPKLSELRAEGSDGAIRIKPIDVEDLLGRPQNALDRPAIDAMVRGKRVLVTGAGGTIGSELTRQIAALGPSRLTLLDNSEFHLYEIDQELSIEFPDVDRATILGNVRDPGRVRTAFEREKPEIVFHAAALKHVPMVEANPLEGILTNVMGSRIVADACRAAGVRCMVQISTDKAVNPTNVMGATKRLAEAYIQAMDASGRQGETGDTRFVAVRFGNVLGSTGSVVPLFQKQLQRGGPLTVTHPDMKRYFMTVREAVELVLQAATTALRDAHQTRGKIFVLDMGEPVKILDLANRMIQLAGLEPGKDVAVEFTKLRPGEKLFEELLHDQEEVVEGDTTGMTLAAPRVSDLASLTDDLEMLRDHAAQRDRVEALRLLCRLVPEYKPDTGVVSLLSADGSDAHENADRLAAQ</sequence>
<dbReference type="AlphaFoldDB" id="A0A3S2VMJ8"/>
<protein>
    <submittedName>
        <fullName evidence="4">Polysaccharide biosynthesis protein</fullName>
    </submittedName>
</protein>
<feature type="domain" description="Polysaccharide biosynthesis protein CapD-like" evidence="3">
    <location>
        <begin position="295"/>
        <end position="583"/>
    </location>
</feature>
<dbReference type="InterPro" id="IPR051203">
    <property type="entry name" value="Polysaccharide_Synthase-Rel"/>
</dbReference>
<feature type="transmembrane region" description="Helical" evidence="2">
    <location>
        <begin position="111"/>
        <end position="128"/>
    </location>
</feature>
<proteinExistence type="inferred from homology"/>
<feature type="transmembrane region" description="Helical" evidence="2">
    <location>
        <begin position="80"/>
        <end position="99"/>
    </location>
</feature>
<dbReference type="Pfam" id="PF02719">
    <property type="entry name" value="Polysacc_synt_2"/>
    <property type="match status" value="1"/>
</dbReference>
<gene>
    <name evidence="4" type="ORF">EOI86_14675</name>
</gene>
<keyword evidence="5" id="KW-1185">Reference proteome</keyword>
<feature type="transmembrane region" description="Helical" evidence="2">
    <location>
        <begin position="140"/>
        <end position="163"/>
    </location>
</feature>
<keyword evidence="2" id="KW-1133">Transmembrane helix</keyword>
<evidence type="ECO:0000256" key="2">
    <source>
        <dbReference type="SAM" id="Phobius"/>
    </source>
</evidence>
<dbReference type="Proteomes" id="UP000287447">
    <property type="component" value="Unassembled WGS sequence"/>
</dbReference>
<dbReference type="EMBL" id="SADE01000002">
    <property type="protein sequence ID" value="RVU36444.1"/>
    <property type="molecule type" value="Genomic_DNA"/>
</dbReference>
<organism evidence="4 5">
    <name type="scientific">Hwanghaeella grinnelliae</name>
    <dbReference type="NCBI Taxonomy" id="2500179"/>
    <lineage>
        <taxon>Bacteria</taxon>
        <taxon>Pseudomonadati</taxon>
        <taxon>Pseudomonadota</taxon>
        <taxon>Alphaproteobacteria</taxon>
        <taxon>Rhodospirillales</taxon>
        <taxon>Rhodospirillaceae</taxon>
        <taxon>Hwanghaeella</taxon>
    </lineage>
</organism>
<dbReference type="OrthoDB" id="9803111at2"/>
<comment type="similarity">
    <text evidence="1">Belongs to the polysaccharide synthase family.</text>
</comment>
<feature type="transmembrane region" description="Helical" evidence="2">
    <location>
        <begin position="39"/>
        <end position="60"/>
    </location>
</feature>
<dbReference type="SUPFAM" id="SSF51735">
    <property type="entry name" value="NAD(P)-binding Rossmann-fold domains"/>
    <property type="match status" value="2"/>
</dbReference>
<keyword evidence="2" id="KW-0472">Membrane</keyword>
<dbReference type="InterPro" id="IPR036291">
    <property type="entry name" value="NAD(P)-bd_dom_sf"/>
</dbReference>
<dbReference type="CDD" id="cd05237">
    <property type="entry name" value="UDP_invert_4-6DH_SDR_e"/>
    <property type="match status" value="1"/>
</dbReference>
<comment type="caution">
    <text evidence="4">The sequence shown here is derived from an EMBL/GenBank/DDBJ whole genome shotgun (WGS) entry which is preliminary data.</text>
</comment>
<name>A0A3S2VMJ8_9PROT</name>
<feature type="transmembrane region" description="Helical" evidence="2">
    <location>
        <begin position="12"/>
        <end position="33"/>
    </location>
</feature>
<reference evidence="5" key="1">
    <citation type="submission" date="2019-01" db="EMBL/GenBank/DDBJ databases">
        <title>Gri0909 isolated from a small marine red alga.</title>
        <authorList>
            <person name="Kim J."/>
            <person name="Jeong S.E."/>
            <person name="Jeon C.O."/>
        </authorList>
    </citation>
    <scope>NUCLEOTIDE SEQUENCE [LARGE SCALE GENOMIC DNA]</scope>
    <source>
        <strain evidence="5">Gri0909</strain>
    </source>
</reference>
<dbReference type="Gene3D" id="3.40.50.720">
    <property type="entry name" value="NAD(P)-binding Rossmann-like Domain"/>
    <property type="match status" value="2"/>
</dbReference>
<dbReference type="PANTHER" id="PTHR43318:SF1">
    <property type="entry name" value="POLYSACCHARIDE BIOSYNTHESIS PROTEIN EPSC-RELATED"/>
    <property type="match status" value="1"/>
</dbReference>
<accession>A0A3S2VMJ8</accession>
<keyword evidence="2" id="KW-0812">Transmembrane</keyword>
<dbReference type="PANTHER" id="PTHR43318">
    <property type="entry name" value="UDP-N-ACETYLGLUCOSAMINE 4,6-DEHYDRATASE"/>
    <property type="match status" value="1"/>
</dbReference>
<dbReference type="InterPro" id="IPR003869">
    <property type="entry name" value="Polysac_CapD-like"/>
</dbReference>
<dbReference type="RefSeq" id="WP_127765920.1">
    <property type="nucleotide sequence ID" value="NZ_SADE01000002.1"/>
</dbReference>
<evidence type="ECO:0000313" key="4">
    <source>
        <dbReference type="EMBL" id="RVU36444.1"/>
    </source>
</evidence>
<evidence type="ECO:0000259" key="3">
    <source>
        <dbReference type="Pfam" id="PF02719"/>
    </source>
</evidence>
<evidence type="ECO:0000256" key="1">
    <source>
        <dbReference type="ARBA" id="ARBA00007430"/>
    </source>
</evidence>